<keyword evidence="4" id="KW-1185">Reference proteome</keyword>
<dbReference type="EMBL" id="CP014500">
    <property type="protein sequence ID" value="ANB11557.1"/>
    <property type="molecule type" value="Genomic_DNA"/>
</dbReference>
<dbReference type="InterPro" id="IPR007763">
    <property type="entry name" value="NDUFA12"/>
</dbReference>
<name>A0A161HHE8_9ASCO</name>
<keyword evidence="2" id="KW-0496">Mitochondrion</keyword>
<comment type="function">
    <text evidence="2">Accessory subunit of the mitochondrial membrane respiratory chain NADH dehydrogenase (Complex I), that is believed not to be involved in catalysis. Complex I functions in the transfer of electrons from NADH to the respiratory chain. The immediate electron acceptor for the enzyme is believed to be ubiquinone.</text>
</comment>
<dbReference type="Pfam" id="PF05071">
    <property type="entry name" value="NDUFA12"/>
    <property type="match status" value="1"/>
</dbReference>
<gene>
    <name evidence="3" type="ORF">AWJ20_4377</name>
</gene>
<keyword evidence="2" id="KW-0679">Respiratory chain</keyword>
<keyword evidence="2" id="KW-0813">Transport</keyword>
<accession>A0A161HHE8</accession>
<dbReference type="PANTHER" id="PTHR12910:SF2">
    <property type="entry name" value="NADH DEHYDROGENASE [UBIQUINONE] 1 ALPHA SUBCOMPLEX SUBUNIT 12"/>
    <property type="match status" value="1"/>
</dbReference>
<evidence type="ECO:0000256" key="1">
    <source>
        <dbReference type="ARBA" id="ARBA00007355"/>
    </source>
</evidence>
<organism evidence="3 4">
    <name type="scientific">Sugiyamaella lignohabitans</name>
    <dbReference type="NCBI Taxonomy" id="796027"/>
    <lineage>
        <taxon>Eukaryota</taxon>
        <taxon>Fungi</taxon>
        <taxon>Dikarya</taxon>
        <taxon>Ascomycota</taxon>
        <taxon>Saccharomycotina</taxon>
        <taxon>Dipodascomycetes</taxon>
        <taxon>Dipodascales</taxon>
        <taxon>Trichomonascaceae</taxon>
        <taxon>Sugiyamaella</taxon>
    </lineage>
</organism>
<reference evidence="3 4" key="1">
    <citation type="submission" date="2016-02" db="EMBL/GenBank/DDBJ databases">
        <title>Complete genome sequence and transcriptome regulation of the pentose utilising yeast Sugiyamaella lignohabitans.</title>
        <authorList>
            <person name="Bellasio M."/>
            <person name="Peymann A."/>
            <person name="Valli M."/>
            <person name="Sipitzky M."/>
            <person name="Graf A."/>
            <person name="Sauer M."/>
            <person name="Marx H."/>
            <person name="Mattanovich D."/>
        </authorList>
    </citation>
    <scope>NUCLEOTIDE SEQUENCE [LARGE SCALE GENOMIC DNA]</scope>
    <source>
        <strain evidence="3 4">CBS 10342</strain>
    </source>
</reference>
<dbReference type="GO" id="GO:0045271">
    <property type="term" value="C:respiratory chain complex I"/>
    <property type="evidence" value="ECO:0007669"/>
    <property type="project" value="InterPro"/>
</dbReference>
<comment type="subcellular location">
    <subcellularLocation>
        <location evidence="2">Mitochondrion inner membrane</location>
        <topology evidence="2">Peripheral membrane protein</topology>
        <orientation evidence="2">Matrix side</orientation>
    </subcellularLocation>
</comment>
<dbReference type="RefSeq" id="XP_018734034.1">
    <property type="nucleotide sequence ID" value="XM_018881441.1"/>
</dbReference>
<dbReference type="GO" id="GO:0005743">
    <property type="term" value="C:mitochondrial inner membrane"/>
    <property type="evidence" value="ECO:0007669"/>
    <property type="project" value="UniProtKB-SubCell"/>
</dbReference>
<dbReference type="PANTHER" id="PTHR12910">
    <property type="entry name" value="NADH-UBIQUINONE OXIDOREDUCTASE SUBUNIT B17.2"/>
    <property type="match status" value="1"/>
</dbReference>
<comment type="similarity">
    <text evidence="1 2">Belongs to the complex I NDUFA12 subunit family.</text>
</comment>
<dbReference type="Proteomes" id="UP000189580">
    <property type="component" value="Chromosome c"/>
</dbReference>
<evidence type="ECO:0000313" key="4">
    <source>
        <dbReference type="Proteomes" id="UP000189580"/>
    </source>
</evidence>
<proteinExistence type="inferred from homology"/>
<keyword evidence="2" id="KW-0999">Mitochondrion inner membrane</keyword>
<keyword evidence="2" id="KW-0249">Electron transport</keyword>
<protein>
    <recommendedName>
        <fullName evidence="2">NADH dehydrogenase [ubiquinone] 1 alpha subcomplex subunit</fullName>
    </recommendedName>
</protein>
<sequence>MSSSILRVVRNLFRVGPRDYFRQMNGIGDTKAGTLVGVDSYGNKFFENTEEDEIHMRTRWVQYKDYYGDMSQVEPAWHFWLGYGVDTPPNKTAEKYLSTRAYPAPTKNYQNFTGTPGAYVPYSTVRPKVSSWDPKVAARA</sequence>
<evidence type="ECO:0000313" key="3">
    <source>
        <dbReference type="EMBL" id="ANB11557.1"/>
    </source>
</evidence>
<dbReference type="AlphaFoldDB" id="A0A161HHE8"/>
<dbReference type="KEGG" id="slb:AWJ20_4377"/>
<dbReference type="OrthoDB" id="274641at2759"/>
<evidence type="ECO:0000256" key="2">
    <source>
        <dbReference type="RuleBase" id="RU363103"/>
    </source>
</evidence>
<dbReference type="GO" id="GO:0006979">
    <property type="term" value="P:response to oxidative stress"/>
    <property type="evidence" value="ECO:0007669"/>
    <property type="project" value="TreeGrafter"/>
</dbReference>
<dbReference type="GeneID" id="30036502"/>
<keyword evidence="2" id="KW-0472">Membrane</keyword>